<evidence type="ECO:0000256" key="2">
    <source>
        <dbReference type="ARBA" id="ARBA00009813"/>
    </source>
</evidence>
<dbReference type="AlphaFoldDB" id="A0A2U8FWG5"/>
<keyword evidence="3 7" id="KW-0732">Signal</keyword>
<keyword evidence="9" id="KW-0413">Isomerase</keyword>
<dbReference type="InterPro" id="IPR036249">
    <property type="entry name" value="Thioredoxin-like_sf"/>
</dbReference>
<dbReference type="Gene3D" id="3.10.450.70">
    <property type="entry name" value="Disulphide bond isomerase, DsbC/G, N-terminal"/>
    <property type="match status" value="1"/>
</dbReference>
<accession>A0A2U8FWG5</accession>
<keyword evidence="6 7" id="KW-0676">Redox-active center</keyword>
<dbReference type="Proteomes" id="UP000244892">
    <property type="component" value="Chromosome"/>
</dbReference>
<dbReference type="PANTHER" id="PTHR35272:SF3">
    <property type="entry name" value="THIOL:DISULFIDE INTERCHANGE PROTEIN DSBC"/>
    <property type="match status" value="1"/>
</dbReference>
<evidence type="ECO:0000259" key="8">
    <source>
        <dbReference type="PROSITE" id="PS51352"/>
    </source>
</evidence>
<evidence type="ECO:0000256" key="4">
    <source>
        <dbReference type="ARBA" id="ARBA00022764"/>
    </source>
</evidence>
<dbReference type="InterPro" id="IPR051470">
    <property type="entry name" value="Thiol:disulfide_interchange"/>
</dbReference>
<dbReference type="GO" id="GO:0042597">
    <property type="term" value="C:periplasmic space"/>
    <property type="evidence" value="ECO:0007669"/>
    <property type="project" value="UniProtKB-SubCell"/>
</dbReference>
<evidence type="ECO:0000256" key="6">
    <source>
        <dbReference type="ARBA" id="ARBA00023284"/>
    </source>
</evidence>
<dbReference type="OrthoDB" id="12976at2"/>
<feature type="chain" id="PRO_5015796440" description="Thiol:disulfide interchange protein" evidence="7">
    <location>
        <begin position="28"/>
        <end position="255"/>
    </location>
</feature>
<dbReference type="CDD" id="cd03020">
    <property type="entry name" value="DsbA_DsbC_DsbG"/>
    <property type="match status" value="1"/>
</dbReference>
<keyword evidence="10" id="KW-1185">Reference proteome</keyword>
<dbReference type="InterPro" id="IPR012336">
    <property type="entry name" value="Thioredoxin-like_fold"/>
</dbReference>
<dbReference type="Pfam" id="PF10411">
    <property type="entry name" value="DsbC_N"/>
    <property type="match status" value="1"/>
</dbReference>
<comment type="subcellular location">
    <subcellularLocation>
        <location evidence="1 7">Periplasm</location>
    </subcellularLocation>
</comment>
<dbReference type="SUPFAM" id="SSF54423">
    <property type="entry name" value="DsbC/DsbG N-terminal domain-like"/>
    <property type="match status" value="1"/>
</dbReference>
<comment type="similarity">
    <text evidence="2 7">Belongs to the thioredoxin family. DsbC subfamily.</text>
</comment>
<organism evidence="9 10">
    <name type="scientific">Aquabacterium olei</name>
    <dbReference type="NCBI Taxonomy" id="1296669"/>
    <lineage>
        <taxon>Bacteria</taxon>
        <taxon>Pseudomonadati</taxon>
        <taxon>Pseudomonadota</taxon>
        <taxon>Betaproteobacteria</taxon>
        <taxon>Burkholderiales</taxon>
        <taxon>Aquabacterium</taxon>
    </lineage>
</organism>
<dbReference type="EMBL" id="CP029210">
    <property type="protein sequence ID" value="AWI55148.1"/>
    <property type="molecule type" value="Genomic_DNA"/>
</dbReference>
<sequence>MPLTVFRPTALAFALVAGLAAPLPSIAQQPADLPAAQLNTLRQKLAQRLPDLPPIEGARPAPVPGLIELRGGGHVFYTDANGEYLIDGNVLETRSRRNLTEERLDEINKVDVDQLPLKDAVVWKSGNGKRRLIVFADPNCGYCKRLERELQQVKDVTVYNFVVAILGDDSRQKAEAIWCAKDRTQAWRDWMLNGVTPPRVLGACNSPIQRNGALAQRLRVNGTPAIFFDDGSRVPGAASAATIEQRILKAQARGG</sequence>
<evidence type="ECO:0000313" key="9">
    <source>
        <dbReference type="EMBL" id="AWI55148.1"/>
    </source>
</evidence>
<evidence type="ECO:0000256" key="5">
    <source>
        <dbReference type="ARBA" id="ARBA00023157"/>
    </source>
</evidence>
<feature type="signal peptide" evidence="7">
    <location>
        <begin position="1"/>
        <end position="27"/>
    </location>
</feature>
<dbReference type="PROSITE" id="PS51352">
    <property type="entry name" value="THIOREDOXIN_2"/>
    <property type="match status" value="1"/>
</dbReference>
<keyword evidence="4 7" id="KW-0574">Periplasm</keyword>
<dbReference type="InterPro" id="IPR018950">
    <property type="entry name" value="DiS-bond_isomerase_DsbC/G_N"/>
</dbReference>
<comment type="function">
    <text evidence="7">Required for disulfide bond formation in some periplasmic proteins. Acts by transferring its disulfide bond to other proteins and is reduced in the process.</text>
</comment>
<dbReference type="KEGG" id="aon:DEH84_07385"/>
<evidence type="ECO:0000256" key="7">
    <source>
        <dbReference type="RuleBase" id="RU364038"/>
    </source>
</evidence>
<dbReference type="PANTHER" id="PTHR35272">
    <property type="entry name" value="THIOL:DISULFIDE INTERCHANGE PROTEIN DSBC-RELATED"/>
    <property type="match status" value="1"/>
</dbReference>
<protein>
    <recommendedName>
        <fullName evidence="7">Thiol:disulfide interchange protein</fullName>
    </recommendedName>
</protein>
<feature type="domain" description="Thioredoxin" evidence="8">
    <location>
        <begin position="90"/>
        <end position="252"/>
    </location>
</feature>
<dbReference type="InterPro" id="IPR013766">
    <property type="entry name" value="Thioredoxin_domain"/>
</dbReference>
<evidence type="ECO:0000313" key="10">
    <source>
        <dbReference type="Proteomes" id="UP000244892"/>
    </source>
</evidence>
<proteinExistence type="inferred from homology"/>
<evidence type="ECO:0000256" key="1">
    <source>
        <dbReference type="ARBA" id="ARBA00004418"/>
    </source>
</evidence>
<gene>
    <name evidence="9" type="ORF">DEH84_07385</name>
</gene>
<name>A0A2U8FWG5_9BURK</name>
<dbReference type="Pfam" id="PF13098">
    <property type="entry name" value="Thioredoxin_2"/>
    <property type="match status" value="1"/>
</dbReference>
<dbReference type="SUPFAM" id="SSF52833">
    <property type="entry name" value="Thioredoxin-like"/>
    <property type="match status" value="1"/>
</dbReference>
<dbReference type="RefSeq" id="WP_109038267.1">
    <property type="nucleotide sequence ID" value="NZ_CP029210.1"/>
</dbReference>
<keyword evidence="5" id="KW-1015">Disulfide bond</keyword>
<dbReference type="InterPro" id="IPR033954">
    <property type="entry name" value="DiS-bond_Isoase_DsbC/G"/>
</dbReference>
<evidence type="ECO:0000256" key="3">
    <source>
        <dbReference type="ARBA" id="ARBA00022729"/>
    </source>
</evidence>
<dbReference type="Gene3D" id="3.40.30.10">
    <property type="entry name" value="Glutaredoxin"/>
    <property type="match status" value="1"/>
</dbReference>
<dbReference type="InterPro" id="IPR009094">
    <property type="entry name" value="DiS-bond_isomerase_DsbC/G_N_sf"/>
</dbReference>
<reference evidence="9 10" key="1">
    <citation type="submission" date="2018-05" db="EMBL/GenBank/DDBJ databases">
        <title>complete genome sequence of Aquabacterium olei NBRC 110486.</title>
        <authorList>
            <person name="Tang B."/>
            <person name="Chang J."/>
            <person name="Zhang L."/>
            <person name="Yang H."/>
        </authorList>
    </citation>
    <scope>NUCLEOTIDE SEQUENCE [LARGE SCALE GENOMIC DNA]</scope>
    <source>
        <strain evidence="9 10">NBRC 110486</strain>
    </source>
</reference>
<dbReference type="GO" id="GO:0016853">
    <property type="term" value="F:isomerase activity"/>
    <property type="evidence" value="ECO:0007669"/>
    <property type="project" value="UniProtKB-KW"/>
</dbReference>